<evidence type="ECO:0000313" key="2">
    <source>
        <dbReference type="EMBL" id="RRD03371.1"/>
    </source>
</evidence>
<name>A0A3P1T1Q0_9ACTN</name>
<dbReference type="EMBL" id="RQZG01000021">
    <property type="protein sequence ID" value="RRD03371.1"/>
    <property type="molecule type" value="Genomic_DNA"/>
</dbReference>
<dbReference type="AlphaFoldDB" id="A0A3P1T1Q0"/>
<protein>
    <submittedName>
        <fullName evidence="2">Uncharacterized protein</fullName>
    </submittedName>
</protein>
<dbReference type="OrthoDB" id="3727470at2"/>
<keyword evidence="1" id="KW-0812">Transmembrane</keyword>
<sequence length="320" mass="35372">MTPRPWSLIDPDTRVADIAPCALVAFTDEQRHLLLLYQDSGGEHRWEDLEAPSWRKSDSDRIDGTRRVEALGQLFRWRAPQPVRFLLVPGFSVPTWPRGLVVGLAVLLAVVTTVVTLATDNITLFGVGGMVTLLVPMLIASGFTRVEILGRQPRGVTQQTVHAYALAVERGEPWQGELPAGAVPSPTVLVERVQQQYAELRTDLVYRLENPALFDPAVPTTAAFETALVDFADAPSLETAARVEVRFRTARQYAEKLGMRHVAPGQRTEVSRAVKIARLAADASSTGERRAALQQLQRILEPLALYYLPGRVDLPAIEDR</sequence>
<organism evidence="2 3">
    <name type="scientific">Arachnia propionica</name>
    <dbReference type="NCBI Taxonomy" id="1750"/>
    <lineage>
        <taxon>Bacteria</taxon>
        <taxon>Bacillati</taxon>
        <taxon>Actinomycetota</taxon>
        <taxon>Actinomycetes</taxon>
        <taxon>Propionibacteriales</taxon>
        <taxon>Propionibacteriaceae</taxon>
        <taxon>Arachnia</taxon>
    </lineage>
</organism>
<reference evidence="2 3" key="1">
    <citation type="submission" date="2018-11" db="EMBL/GenBank/DDBJ databases">
        <title>Genomes From Bacteria Associated with the Canine Oral Cavity: a Test Case for Automated Genome-Based Taxonomic Assignment.</title>
        <authorList>
            <person name="Coil D.A."/>
            <person name="Jospin G."/>
            <person name="Darling A.E."/>
            <person name="Wallis C."/>
            <person name="Davis I.J."/>
            <person name="Harris S."/>
            <person name="Eisen J.A."/>
            <person name="Holcombe L.J."/>
            <person name="O'Flynn C."/>
        </authorList>
    </citation>
    <scope>NUCLEOTIDE SEQUENCE [LARGE SCALE GENOMIC DNA]</scope>
    <source>
        <strain evidence="2 3">OH887_COT-365</strain>
    </source>
</reference>
<proteinExistence type="predicted"/>
<comment type="caution">
    <text evidence="2">The sequence shown here is derived from an EMBL/GenBank/DDBJ whole genome shotgun (WGS) entry which is preliminary data.</text>
</comment>
<feature type="transmembrane region" description="Helical" evidence="1">
    <location>
        <begin position="99"/>
        <end position="118"/>
    </location>
</feature>
<dbReference type="Proteomes" id="UP000280819">
    <property type="component" value="Unassembled WGS sequence"/>
</dbReference>
<evidence type="ECO:0000313" key="3">
    <source>
        <dbReference type="Proteomes" id="UP000280819"/>
    </source>
</evidence>
<gene>
    <name evidence="2" type="ORF">EII34_14360</name>
</gene>
<evidence type="ECO:0000256" key="1">
    <source>
        <dbReference type="SAM" id="Phobius"/>
    </source>
</evidence>
<accession>A0A3P1T1Q0</accession>
<dbReference type="RefSeq" id="WP_124845863.1">
    <property type="nucleotide sequence ID" value="NZ_RQZG01000021.1"/>
</dbReference>
<keyword evidence="1" id="KW-1133">Transmembrane helix</keyword>
<feature type="transmembrane region" description="Helical" evidence="1">
    <location>
        <begin position="124"/>
        <end position="144"/>
    </location>
</feature>
<keyword evidence="1" id="KW-0472">Membrane</keyword>